<organism evidence="1 2">
    <name type="scientific">Oryza meyeriana var. granulata</name>
    <dbReference type="NCBI Taxonomy" id="110450"/>
    <lineage>
        <taxon>Eukaryota</taxon>
        <taxon>Viridiplantae</taxon>
        <taxon>Streptophyta</taxon>
        <taxon>Embryophyta</taxon>
        <taxon>Tracheophyta</taxon>
        <taxon>Spermatophyta</taxon>
        <taxon>Magnoliopsida</taxon>
        <taxon>Liliopsida</taxon>
        <taxon>Poales</taxon>
        <taxon>Poaceae</taxon>
        <taxon>BOP clade</taxon>
        <taxon>Oryzoideae</taxon>
        <taxon>Oryzeae</taxon>
        <taxon>Oryzinae</taxon>
        <taxon>Oryza</taxon>
        <taxon>Oryza meyeriana</taxon>
    </lineage>
</organism>
<protein>
    <submittedName>
        <fullName evidence="1">Uncharacterized protein</fullName>
    </submittedName>
</protein>
<evidence type="ECO:0000313" key="2">
    <source>
        <dbReference type="Proteomes" id="UP000479710"/>
    </source>
</evidence>
<evidence type="ECO:0000313" key="1">
    <source>
        <dbReference type="EMBL" id="KAF0929311.1"/>
    </source>
</evidence>
<name>A0A6G1EXI3_9ORYZ</name>
<accession>A0A6G1EXI3</accession>
<comment type="caution">
    <text evidence="1">The sequence shown here is derived from an EMBL/GenBank/DDBJ whole genome shotgun (WGS) entry which is preliminary data.</text>
</comment>
<dbReference type="Proteomes" id="UP000479710">
    <property type="component" value="Unassembled WGS sequence"/>
</dbReference>
<reference evidence="1 2" key="1">
    <citation type="submission" date="2019-11" db="EMBL/GenBank/DDBJ databases">
        <title>Whole genome sequence of Oryza granulata.</title>
        <authorList>
            <person name="Li W."/>
        </authorList>
    </citation>
    <scope>NUCLEOTIDE SEQUENCE [LARGE SCALE GENOMIC DNA]</scope>
    <source>
        <strain evidence="2">cv. Menghai</strain>
        <tissue evidence="1">Leaf</tissue>
    </source>
</reference>
<proteinExistence type="predicted"/>
<sequence>MMLALATDDLIHAIAVTHEVMWHLLRLSAMVPHVEMHFDHKADPEQNRLALVMMLFQLFRLQFGLEALH</sequence>
<keyword evidence="2" id="KW-1185">Reference proteome</keyword>
<dbReference type="EMBL" id="SPHZ02000002">
    <property type="protein sequence ID" value="KAF0929311.1"/>
    <property type="molecule type" value="Genomic_DNA"/>
</dbReference>
<gene>
    <name evidence="1" type="ORF">E2562_019894</name>
</gene>
<dbReference type="AlphaFoldDB" id="A0A6G1EXI3"/>